<dbReference type="RefSeq" id="WP_243013197.1">
    <property type="nucleotide sequence ID" value="NZ_JALGAR010000006.1"/>
</dbReference>
<name>A0AA41UMC2_9MICO</name>
<keyword evidence="2" id="KW-1185">Reference proteome</keyword>
<evidence type="ECO:0000313" key="2">
    <source>
        <dbReference type="Proteomes" id="UP001165341"/>
    </source>
</evidence>
<accession>A0AA41UMC2</accession>
<evidence type="ECO:0000313" key="1">
    <source>
        <dbReference type="EMBL" id="MCI4659706.1"/>
    </source>
</evidence>
<organism evidence="1 2">
    <name type="scientific">Cryobacterium zhongshanensis</name>
    <dbReference type="NCBI Taxonomy" id="2928153"/>
    <lineage>
        <taxon>Bacteria</taxon>
        <taxon>Bacillati</taxon>
        <taxon>Actinomycetota</taxon>
        <taxon>Actinomycetes</taxon>
        <taxon>Micrococcales</taxon>
        <taxon>Microbacteriaceae</taxon>
        <taxon>Cryobacterium</taxon>
    </lineage>
</organism>
<proteinExistence type="predicted"/>
<gene>
    <name evidence="1" type="ORF">MQH31_18020</name>
</gene>
<dbReference type="EMBL" id="JALGAR010000006">
    <property type="protein sequence ID" value="MCI4659706.1"/>
    <property type="molecule type" value="Genomic_DNA"/>
</dbReference>
<sequence length="158" mass="17229">MPTPAINTPQFLHLNVQGTIDRPSVKIRVIHNDRAGVYTNASLTAEHPTVAITPTLLSKMRLGAIRRDALRVALGEQNAELSKRAPVKSFFKGTAGRAVAEKARLAPTAEHLENTVLVYRLARLVGDYPVQAVARCFSLEHDDAARWVAIARKSGDLA</sequence>
<dbReference type="Proteomes" id="UP001165341">
    <property type="component" value="Unassembled WGS sequence"/>
</dbReference>
<dbReference type="AlphaFoldDB" id="A0AA41UMC2"/>
<comment type="caution">
    <text evidence="1">The sequence shown here is derived from an EMBL/GenBank/DDBJ whole genome shotgun (WGS) entry which is preliminary data.</text>
</comment>
<protein>
    <submittedName>
        <fullName evidence="1">Uncharacterized protein</fullName>
    </submittedName>
</protein>
<reference evidence="1" key="1">
    <citation type="submission" date="2022-03" db="EMBL/GenBank/DDBJ databases">
        <title>Cryobacterium sp. nov. strain ZS14-85, isolated from Antarctic soil.</title>
        <authorList>
            <person name="Li J."/>
            <person name="Niu G."/>
        </authorList>
    </citation>
    <scope>NUCLEOTIDE SEQUENCE</scope>
    <source>
        <strain evidence="1">ZS14-85</strain>
    </source>
</reference>